<dbReference type="Proteomes" id="UP000825935">
    <property type="component" value="Chromosome 27"/>
</dbReference>
<dbReference type="AlphaFoldDB" id="A0A8T2RJR9"/>
<name>A0A8T2RJR9_CERRI</name>
<gene>
    <name evidence="1" type="ORF">KP509_27G066200</name>
</gene>
<dbReference type="OrthoDB" id="3510at2759"/>
<dbReference type="EMBL" id="CM035432">
    <property type="protein sequence ID" value="KAH7295793.1"/>
    <property type="molecule type" value="Genomic_DNA"/>
</dbReference>
<dbReference type="PANTHER" id="PTHR35279">
    <property type="match status" value="1"/>
</dbReference>
<dbReference type="SUPFAM" id="SSF75005">
    <property type="entry name" value="Arabinanase/levansucrase/invertase"/>
    <property type="match status" value="2"/>
</dbReference>
<protein>
    <submittedName>
        <fullName evidence="1">Uncharacterized protein</fullName>
    </submittedName>
</protein>
<keyword evidence="2" id="KW-1185">Reference proteome</keyword>
<dbReference type="OMA" id="QWWMFYF"/>
<organism evidence="1 2">
    <name type="scientific">Ceratopteris richardii</name>
    <name type="common">Triangle waterfern</name>
    <dbReference type="NCBI Taxonomy" id="49495"/>
    <lineage>
        <taxon>Eukaryota</taxon>
        <taxon>Viridiplantae</taxon>
        <taxon>Streptophyta</taxon>
        <taxon>Embryophyta</taxon>
        <taxon>Tracheophyta</taxon>
        <taxon>Polypodiopsida</taxon>
        <taxon>Polypodiidae</taxon>
        <taxon>Polypodiales</taxon>
        <taxon>Pteridineae</taxon>
        <taxon>Pteridaceae</taxon>
        <taxon>Parkerioideae</taxon>
        <taxon>Ceratopteris</taxon>
    </lineage>
</organism>
<sequence length="403" mass="44657">MEVLQGLIRKPVVGLAPWSLHATRQHNQGRPSSTICSVQLEEDRSAGRLSFSPSPEPWWDSVCSFHPIVLKVPHSSDWRMYYYGRCSHSWHSGVNPALLSSGRIGVACSQNGMNWIRTPGPLPDGAVMDPRDGVDSAFDSVHVGCSDVIFHDNMWWMFYFAGSLEATVLQTGRKLTGMRLRTGLAKSCNNGIEGFDDHRLNEPVLDVGEPGNWDEMMVAWARVVPPSSSHPFRHWLMTYASMCTQMQTTAAPSFCIGAAISHDGHNWSKLGKVLEQGEPGNWDEAGVSRRHVIFVDGQFLMFYEGTNRKGTHAIGLAISKDGVKWVKDKQGFGDEPGGPIFSPRTDQPEAWDSGSVACPHVVTMGDSFWLYYVGYDSTKKISAFGVACSDGKDIRNFKRITML</sequence>
<dbReference type="InterPro" id="IPR023296">
    <property type="entry name" value="Glyco_hydro_beta-prop_sf"/>
</dbReference>
<dbReference type="PANTHER" id="PTHR35279:SF4">
    <property type="entry name" value="GLYCOSYL HYDROLASE FAMILY 32 N-TERMINAL DOMAIN-CONTAINING PROTEIN"/>
    <property type="match status" value="1"/>
</dbReference>
<comment type="caution">
    <text evidence="1">The sequence shown here is derived from an EMBL/GenBank/DDBJ whole genome shotgun (WGS) entry which is preliminary data.</text>
</comment>
<reference evidence="1 2" key="1">
    <citation type="submission" date="2021-08" db="EMBL/GenBank/DDBJ databases">
        <title>WGS assembly of Ceratopteris richardii.</title>
        <authorList>
            <person name="Marchant D.B."/>
            <person name="Chen G."/>
            <person name="Jenkins J."/>
            <person name="Shu S."/>
            <person name="Leebens-Mack J."/>
            <person name="Grimwood J."/>
            <person name="Schmutz J."/>
            <person name="Soltis P."/>
            <person name="Soltis D."/>
            <person name="Chen Z.-H."/>
        </authorList>
    </citation>
    <scope>NUCLEOTIDE SEQUENCE [LARGE SCALE GENOMIC DNA]</scope>
    <source>
        <strain evidence="1">Whitten #5841</strain>
        <tissue evidence="1">Leaf</tissue>
    </source>
</reference>
<dbReference type="Gene3D" id="2.115.10.20">
    <property type="entry name" value="Glycosyl hydrolase domain, family 43"/>
    <property type="match status" value="2"/>
</dbReference>
<evidence type="ECO:0000313" key="2">
    <source>
        <dbReference type="Proteomes" id="UP000825935"/>
    </source>
</evidence>
<accession>A0A8T2RJR9</accession>
<evidence type="ECO:0000313" key="1">
    <source>
        <dbReference type="EMBL" id="KAH7295793.1"/>
    </source>
</evidence>
<proteinExistence type="predicted"/>